<proteinExistence type="predicted"/>
<organism evidence="1 2">
    <name type="scientific">Actinophytocola algeriensis</name>
    <dbReference type="NCBI Taxonomy" id="1768010"/>
    <lineage>
        <taxon>Bacteria</taxon>
        <taxon>Bacillati</taxon>
        <taxon>Actinomycetota</taxon>
        <taxon>Actinomycetes</taxon>
        <taxon>Pseudonocardiales</taxon>
        <taxon>Pseudonocardiaceae</taxon>
    </lineage>
</organism>
<dbReference type="Proteomes" id="UP000520767">
    <property type="component" value="Unassembled WGS sequence"/>
</dbReference>
<evidence type="ECO:0000313" key="1">
    <source>
        <dbReference type="EMBL" id="MBB4905732.1"/>
    </source>
</evidence>
<sequence length="331" mass="37250">MSWEVLDPRYDEEPSYWRDLRARAALRADWAWEVLAAQAWTSRVPLFVSVLRNGPAADGVVFANWAGLPVRRNGFVGTGRGRLVGVLHVRSPGTGSVTGWWANDLPVTDFLRDYTSAMRRELGLGCGGALLRQLTTAEVEAMGRCVSRPTEALGVLRTSAWQSVMEWVQSMKRKRRHNMRQVIRTVDGDEALTVDLVPGATLDPLEIARVLRHNEKKYAGKLSPLPQTTGYLTVLLRQPDVLVGTYRATDTSELEAFISILDHPRWPVTRHWSARPTTRPDRPNLYLDHYRRVVEYAQRTGKEGVVVGRGMPELKESLRADLIPQHAAAIR</sequence>
<dbReference type="AlphaFoldDB" id="A0A7W7Q2C1"/>
<evidence type="ECO:0000313" key="2">
    <source>
        <dbReference type="Proteomes" id="UP000520767"/>
    </source>
</evidence>
<name>A0A7W7Q2C1_9PSEU</name>
<reference evidence="1 2" key="1">
    <citation type="submission" date="2020-08" db="EMBL/GenBank/DDBJ databases">
        <title>Genomic Encyclopedia of Type Strains, Phase III (KMG-III): the genomes of soil and plant-associated and newly described type strains.</title>
        <authorList>
            <person name="Whitman W."/>
        </authorList>
    </citation>
    <scope>NUCLEOTIDE SEQUENCE [LARGE SCALE GENOMIC DNA]</scope>
    <source>
        <strain evidence="1 2">CECT 8960</strain>
    </source>
</reference>
<dbReference type="EMBL" id="JACHJQ010000002">
    <property type="protein sequence ID" value="MBB4905732.1"/>
    <property type="molecule type" value="Genomic_DNA"/>
</dbReference>
<accession>A0A7W7Q2C1</accession>
<dbReference type="RefSeq" id="WP_184809917.1">
    <property type="nucleotide sequence ID" value="NZ_JACHJQ010000002.1"/>
</dbReference>
<gene>
    <name evidence="1" type="ORF">FHR82_001949</name>
</gene>
<comment type="caution">
    <text evidence="1">The sequence shown here is derived from an EMBL/GenBank/DDBJ whole genome shotgun (WGS) entry which is preliminary data.</text>
</comment>
<keyword evidence="2" id="KW-1185">Reference proteome</keyword>
<protein>
    <submittedName>
        <fullName evidence="1">Uncharacterized protein</fullName>
    </submittedName>
</protein>